<evidence type="ECO:0000313" key="3">
    <source>
        <dbReference type="Proteomes" id="UP000077266"/>
    </source>
</evidence>
<gene>
    <name evidence="2" type="ORF">EXIGLDRAFT_614991</name>
</gene>
<keyword evidence="3" id="KW-1185">Reference proteome</keyword>
<dbReference type="Proteomes" id="UP000077266">
    <property type="component" value="Unassembled WGS sequence"/>
</dbReference>
<organism evidence="2 3">
    <name type="scientific">Exidia glandulosa HHB12029</name>
    <dbReference type="NCBI Taxonomy" id="1314781"/>
    <lineage>
        <taxon>Eukaryota</taxon>
        <taxon>Fungi</taxon>
        <taxon>Dikarya</taxon>
        <taxon>Basidiomycota</taxon>
        <taxon>Agaricomycotina</taxon>
        <taxon>Agaricomycetes</taxon>
        <taxon>Auriculariales</taxon>
        <taxon>Exidiaceae</taxon>
        <taxon>Exidia</taxon>
    </lineage>
</organism>
<dbReference type="InterPro" id="IPR041078">
    <property type="entry name" value="Plavaka"/>
</dbReference>
<dbReference type="AlphaFoldDB" id="A0A165HHV7"/>
<dbReference type="Pfam" id="PF18759">
    <property type="entry name" value="Plavaka"/>
    <property type="match status" value="1"/>
</dbReference>
<sequence length="814" mass="92845">YIKIVHHPHSGRAPDIIPLDNDVPTPAQPEPVDTSASSDRPWAPFRSRADFEFAESADLRRSLDAARDFVTDVREHGALLCLSDPVQFQEGSVTARFDGKDYTHHFYYRDIWEWTKRAAADPELSKTHNWHAYKKYYCEGDYEERIIDDLCSADEWWDEESTLPAPDPDNPVPHCLMPYVVWLDKGMVGRKRRMHPGIVRPGWQPCVIRNGSGNGGGTLFIYLPISDSDAEPNEADDDDGDPDFKLYVRIVYHKILAFAFQHCKLYSHIGYCMRCGDDRTRIIYPCVILKVVDGEEASILNAIRSARSDHPCPQCLVFKDDLANLSSVGPPRTDEAMKAVYEQAKVAKTKKAREQALQKHGLHLVKNFLWDFGHTKSYASNGYEKLHSDDGGKIGHHLWPLIRDEVVKLDEARFNRNMGMYPPWINLEKFDPMKKPASLIDFSDGNTFVSLLKCLNPAIVQILPANSSLVVCAGWLKDYRMINGLSCISVGQLRYLQTVVIPNYQRACERVSREYGKNFAFYKQHAVAHVVDNIMTKGALLNQDARPGEGFQQEVKQQFSRTDKRNAEKQMTRIDSEEEAIARIRMAVDLYDAERRRDLGLMDEEELPPDGAAPRSLGSPSRCWIDCRQIERALIKSRGALFHGFEGKLRKYIKNTIPGLIPLLRGSLKCVYLSYSSVEDFRTARDILRCKERWYGKPRYDSALVSGNDRLNFARVHLAFKCKFIDQSVREFVAVTHFKPSSWKPRTIWSGCRVYDEKTGLDIIPLDNLVRGALMCPSSGAPVSKQAHYLVDCIDSDMFLRVHDLAAPLRRYNT</sequence>
<evidence type="ECO:0000256" key="1">
    <source>
        <dbReference type="SAM" id="MobiDB-lite"/>
    </source>
</evidence>
<protein>
    <submittedName>
        <fullName evidence="2">Uncharacterized protein</fullName>
    </submittedName>
</protein>
<reference evidence="2 3" key="1">
    <citation type="journal article" date="2016" name="Mol. Biol. Evol.">
        <title>Comparative Genomics of Early-Diverging Mushroom-Forming Fungi Provides Insights into the Origins of Lignocellulose Decay Capabilities.</title>
        <authorList>
            <person name="Nagy L.G."/>
            <person name="Riley R."/>
            <person name="Tritt A."/>
            <person name="Adam C."/>
            <person name="Daum C."/>
            <person name="Floudas D."/>
            <person name="Sun H."/>
            <person name="Yadav J.S."/>
            <person name="Pangilinan J."/>
            <person name="Larsson K.H."/>
            <person name="Matsuura K."/>
            <person name="Barry K."/>
            <person name="Labutti K."/>
            <person name="Kuo R."/>
            <person name="Ohm R.A."/>
            <person name="Bhattacharya S.S."/>
            <person name="Shirouzu T."/>
            <person name="Yoshinaga Y."/>
            <person name="Martin F.M."/>
            <person name="Grigoriev I.V."/>
            <person name="Hibbett D.S."/>
        </authorList>
    </citation>
    <scope>NUCLEOTIDE SEQUENCE [LARGE SCALE GENOMIC DNA]</scope>
    <source>
        <strain evidence="2 3">HHB12029</strain>
    </source>
</reference>
<evidence type="ECO:0000313" key="2">
    <source>
        <dbReference type="EMBL" id="KZV91994.1"/>
    </source>
</evidence>
<proteinExistence type="predicted"/>
<feature type="non-terminal residue" evidence="2">
    <location>
        <position position="1"/>
    </location>
</feature>
<dbReference type="EMBL" id="KV426016">
    <property type="protein sequence ID" value="KZV91994.1"/>
    <property type="molecule type" value="Genomic_DNA"/>
</dbReference>
<accession>A0A165HHV7</accession>
<feature type="compositionally biased region" description="Basic residues" evidence="1">
    <location>
        <begin position="1"/>
        <end position="10"/>
    </location>
</feature>
<dbReference type="InParanoid" id="A0A165HHV7"/>
<feature type="region of interest" description="Disordered" evidence="1">
    <location>
        <begin position="1"/>
        <end position="41"/>
    </location>
</feature>
<dbReference type="OrthoDB" id="2795925at2759"/>
<name>A0A165HHV7_EXIGL</name>